<dbReference type="AlphaFoldDB" id="A0A9P8L277"/>
<proteinExistence type="inferred from homology"/>
<evidence type="ECO:0000256" key="1">
    <source>
        <dbReference type="ARBA" id="ARBA00006484"/>
    </source>
</evidence>
<accession>A0A9P8L277</accession>
<evidence type="ECO:0008006" key="5">
    <source>
        <dbReference type="Google" id="ProtNLM"/>
    </source>
</evidence>
<dbReference type="PANTHER" id="PTHR24320:SF154">
    <property type="entry name" value="OXIDOREDUCTASE, SHORT-CHAIN DEHYDROGENASE_REDUCTASE FAMILY (AFU_ORTHOLOGUE AFUA_2G04560)"/>
    <property type="match status" value="1"/>
</dbReference>
<evidence type="ECO:0000256" key="2">
    <source>
        <dbReference type="ARBA" id="ARBA00023002"/>
    </source>
</evidence>
<dbReference type="Pfam" id="PF00106">
    <property type="entry name" value="adh_short"/>
    <property type="match status" value="1"/>
</dbReference>
<dbReference type="Gene3D" id="3.40.50.720">
    <property type="entry name" value="NAD(P)-binding Rossmann-like Domain"/>
    <property type="match status" value="1"/>
</dbReference>
<dbReference type="InterPro" id="IPR002347">
    <property type="entry name" value="SDR_fam"/>
</dbReference>
<dbReference type="InterPro" id="IPR036291">
    <property type="entry name" value="NAD(P)-bd_dom_sf"/>
</dbReference>
<dbReference type="Proteomes" id="UP000698800">
    <property type="component" value="Unassembled WGS sequence"/>
</dbReference>
<gene>
    <name evidence="3" type="ORF">FGG08_006177</name>
</gene>
<protein>
    <recommendedName>
        <fullName evidence="5">NAD(P)-binding protein</fullName>
    </recommendedName>
</protein>
<dbReference type="EMBL" id="JAGHQL010000168">
    <property type="protein sequence ID" value="KAH0537005.1"/>
    <property type="molecule type" value="Genomic_DNA"/>
</dbReference>
<dbReference type="PRINTS" id="PR00081">
    <property type="entry name" value="GDHRDH"/>
</dbReference>
<keyword evidence="4" id="KW-1185">Reference proteome</keyword>
<name>A0A9P8L277_9PEZI</name>
<keyword evidence="2" id="KW-0560">Oxidoreductase</keyword>
<evidence type="ECO:0000313" key="3">
    <source>
        <dbReference type="EMBL" id="KAH0537005.1"/>
    </source>
</evidence>
<dbReference type="PANTHER" id="PTHR24320">
    <property type="entry name" value="RETINOL DEHYDROGENASE"/>
    <property type="match status" value="1"/>
</dbReference>
<comment type="caution">
    <text evidence="3">The sequence shown here is derived from an EMBL/GenBank/DDBJ whole genome shotgun (WGS) entry which is preliminary data.</text>
</comment>
<sequence length="329" mass="36588">MTGFINFKNFSLSETPPLDGKVAVITGGQAGIGKEMTAQLLLHDISKVYIIARNESKYLEAKNYWHESSGLSIEDVERRTEFLVCDLGDIKAVELVGRELLSKLHRLDILIDNAVPEYTLSAQGIESIFAVNHVGHFTLTNILLPLIESTAAAYGNARIVILSSSLHMGCHEIDFATLTSPTRIKKFPAIDSSYRYARSKLANILFARELAHRLEERGVRNIYTNSFFPGNIPTEAMDTWKELFGVAGSLVKGAFRFIGQSSTDAAATAIFLAASPEVERRQLKAKYFIPIATEDNTSKIAEDMDLARKLWDWTDAKVAETLGKGWEKR</sequence>
<reference evidence="3" key="1">
    <citation type="submission" date="2021-03" db="EMBL/GenBank/DDBJ databases">
        <title>Comparative genomics and phylogenomic investigation of the class Geoglossomycetes provide insights into ecological specialization and systematics.</title>
        <authorList>
            <person name="Melie T."/>
            <person name="Pirro S."/>
            <person name="Miller A.N."/>
            <person name="Quandt A."/>
        </authorList>
    </citation>
    <scope>NUCLEOTIDE SEQUENCE</scope>
    <source>
        <strain evidence="3">GBOQ0MN5Z8</strain>
    </source>
</reference>
<evidence type="ECO:0000313" key="4">
    <source>
        <dbReference type="Proteomes" id="UP000698800"/>
    </source>
</evidence>
<dbReference type="SUPFAM" id="SSF51735">
    <property type="entry name" value="NAD(P)-binding Rossmann-fold domains"/>
    <property type="match status" value="1"/>
</dbReference>
<dbReference type="GO" id="GO:0016491">
    <property type="term" value="F:oxidoreductase activity"/>
    <property type="evidence" value="ECO:0007669"/>
    <property type="project" value="UniProtKB-KW"/>
</dbReference>
<organism evidence="3 4">
    <name type="scientific">Glutinoglossum americanum</name>
    <dbReference type="NCBI Taxonomy" id="1670608"/>
    <lineage>
        <taxon>Eukaryota</taxon>
        <taxon>Fungi</taxon>
        <taxon>Dikarya</taxon>
        <taxon>Ascomycota</taxon>
        <taxon>Pezizomycotina</taxon>
        <taxon>Geoglossomycetes</taxon>
        <taxon>Geoglossales</taxon>
        <taxon>Geoglossaceae</taxon>
        <taxon>Glutinoglossum</taxon>
    </lineage>
</organism>
<dbReference type="OrthoDB" id="191139at2759"/>
<comment type="similarity">
    <text evidence="1">Belongs to the short-chain dehydrogenases/reductases (SDR) family.</text>
</comment>